<sequence>MLRCGLSCRCRTVSGRYPLRSPGAWAAQVGAEMTRLVGVCRPGHVGRKVFEKTFGVHERSLRRRSAPRERGFRNTPNAALIAAACLTTRRVANHMNSTPTGVAVHAETYPIGFTGCSSVLVCQSSNHSNINTRLTTHCSVYDLGMRKNCEPVKRAATGTESVWTHGEARRSPGRLGGLVVKCNRSSARRMDPSPMCLSERLPRGSHLSCRGVGGNENANHLQHPDRTTRLHSDVPLYTFVFIHRVATVGPTNL</sequence>
<evidence type="ECO:0000313" key="1">
    <source>
        <dbReference type="EMBL" id="TNN69646.1"/>
    </source>
</evidence>
<gene>
    <name evidence="1" type="ORF">EYF80_020136</name>
</gene>
<accession>A0A4Z2HUW2</accession>
<proteinExistence type="predicted"/>
<evidence type="ECO:0000313" key="2">
    <source>
        <dbReference type="Proteomes" id="UP000314294"/>
    </source>
</evidence>
<comment type="caution">
    <text evidence="1">The sequence shown here is derived from an EMBL/GenBank/DDBJ whole genome shotgun (WGS) entry which is preliminary data.</text>
</comment>
<keyword evidence="2" id="KW-1185">Reference proteome</keyword>
<dbReference type="Proteomes" id="UP000314294">
    <property type="component" value="Unassembled WGS sequence"/>
</dbReference>
<dbReference type="AlphaFoldDB" id="A0A4Z2HUW2"/>
<name>A0A4Z2HUW2_9TELE</name>
<protein>
    <submittedName>
        <fullName evidence="1">Uncharacterized protein</fullName>
    </submittedName>
</protein>
<reference evidence="1 2" key="1">
    <citation type="submission" date="2019-03" db="EMBL/GenBank/DDBJ databases">
        <title>First draft genome of Liparis tanakae, snailfish: a comprehensive survey of snailfish specific genes.</title>
        <authorList>
            <person name="Kim W."/>
            <person name="Song I."/>
            <person name="Jeong J.-H."/>
            <person name="Kim D."/>
            <person name="Kim S."/>
            <person name="Ryu S."/>
            <person name="Song J.Y."/>
            <person name="Lee S.K."/>
        </authorList>
    </citation>
    <scope>NUCLEOTIDE SEQUENCE [LARGE SCALE GENOMIC DNA]</scope>
    <source>
        <tissue evidence="1">Muscle</tissue>
    </source>
</reference>
<organism evidence="1 2">
    <name type="scientific">Liparis tanakae</name>
    <name type="common">Tanaka's snailfish</name>
    <dbReference type="NCBI Taxonomy" id="230148"/>
    <lineage>
        <taxon>Eukaryota</taxon>
        <taxon>Metazoa</taxon>
        <taxon>Chordata</taxon>
        <taxon>Craniata</taxon>
        <taxon>Vertebrata</taxon>
        <taxon>Euteleostomi</taxon>
        <taxon>Actinopterygii</taxon>
        <taxon>Neopterygii</taxon>
        <taxon>Teleostei</taxon>
        <taxon>Neoteleostei</taxon>
        <taxon>Acanthomorphata</taxon>
        <taxon>Eupercaria</taxon>
        <taxon>Perciformes</taxon>
        <taxon>Cottioidei</taxon>
        <taxon>Cottales</taxon>
        <taxon>Liparidae</taxon>
        <taxon>Liparis</taxon>
    </lineage>
</organism>
<dbReference type="EMBL" id="SRLO01000173">
    <property type="protein sequence ID" value="TNN69646.1"/>
    <property type="molecule type" value="Genomic_DNA"/>
</dbReference>